<comment type="caution">
    <text evidence="2">The sequence shown here is derived from an EMBL/GenBank/DDBJ whole genome shotgun (WGS) entry which is preliminary data.</text>
</comment>
<name>A0ABP8MPJ6_9BACT</name>
<keyword evidence="3" id="KW-1185">Reference proteome</keyword>
<organism evidence="2 3">
    <name type="scientific">Nibrella saemangeumensis</name>
    <dbReference type="NCBI Taxonomy" id="1084526"/>
    <lineage>
        <taxon>Bacteria</taxon>
        <taxon>Pseudomonadati</taxon>
        <taxon>Bacteroidota</taxon>
        <taxon>Cytophagia</taxon>
        <taxon>Cytophagales</taxon>
        <taxon>Spirosomataceae</taxon>
        <taxon>Nibrella</taxon>
    </lineage>
</organism>
<evidence type="ECO:0000313" key="2">
    <source>
        <dbReference type="EMBL" id="GAA4453755.1"/>
    </source>
</evidence>
<evidence type="ECO:0000256" key="1">
    <source>
        <dbReference type="SAM" id="Phobius"/>
    </source>
</evidence>
<dbReference type="EMBL" id="BAABHD010000023">
    <property type="protein sequence ID" value="GAA4453755.1"/>
    <property type="molecule type" value="Genomic_DNA"/>
</dbReference>
<feature type="transmembrane region" description="Helical" evidence="1">
    <location>
        <begin position="199"/>
        <end position="221"/>
    </location>
</feature>
<keyword evidence="1" id="KW-0472">Membrane</keyword>
<keyword evidence="1" id="KW-0812">Transmembrane</keyword>
<protein>
    <recommendedName>
        <fullName evidence="4">Fluoroquinolone transport system permease protein</fullName>
    </recommendedName>
</protein>
<sequence length="229" mass="25688">MNAILNLMRWDIILLNRNRLFVIAAIVTLMYVGLFYLFSPLGDLTILLVILIYNDPVVTGYLFAGVLWLFDRNQHTLQALSVLPLPLKSYLLAKTLVLSLLATLLSFIMTIATKGLTFNGFHLAVSVFGSAFLFSCFGFAIGALTRSFNQFLLYSIPFFVVAALPFLPMFGVGQPLYFVLLPSTGGIELLQAAFTDQPIGYVLLLYGHLLLWMWLSWLLALRITQHQLT</sequence>
<feature type="transmembrane region" description="Helical" evidence="1">
    <location>
        <begin position="91"/>
        <end position="111"/>
    </location>
</feature>
<evidence type="ECO:0000313" key="3">
    <source>
        <dbReference type="Proteomes" id="UP001501175"/>
    </source>
</evidence>
<keyword evidence="1" id="KW-1133">Transmembrane helix</keyword>
<feature type="transmembrane region" description="Helical" evidence="1">
    <location>
        <begin position="151"/>
        <end position="179"/>
    </location>
</feature>
<proteinExistence type="predicted"/>
<feature type="transmembrane region" description="Helical" evidence="1">
    <location>
        <begin position="123"/>
        <end position="144"/>
    </location>
</feature>
<feature type="transmembrane region" description="Helical" evidence="1">
    <location>
        <begin position="44"/>
        <end position="70"/>
    </location>
</feature>
<accession>A0ABP8MPJ6</accession>
<dbReference type="InterPro" id="IPR056926">
    <property type="entry name" value="FLQE3_permease"/>
</dbReference>
<dbReference type="RefSeq" id="WP_345242946.1">
    <property type="nucleotide sequence ID" value="NZ_BAABHD010000023.1"/>
</dbReference>
<feature type="transmembrane region" description="Helical" evidence="1">
    <location>
        <begin position="20"/>
        <end position="38"/>
    </location>
</feature>
<reference evidence="3" key="1">
    <citation type="journal article" date="2019" name="Int. J. Syst. Evol. Microbiol.">
        <title>The Global Catalogue of Microorganisms (GCM) 10K type strain sequencing project: providing services to taxonomists for standard genome sequencing and annotation.</title>
        <authorList>
            <consortium name="The Broad Institute Genomics Platform"/>
            <consortium name="The Broad Institute Genome Sequencing Center for Infectious Disease"/>
            <person name="Wu L."/>
            <person name="Ma J."/>
        </authorList>
    </citation>
    <scope>NUCLEOTIDE SEQUENCE [LARGE SCALE GENOMIC DNA]</scope>
    <source>
        <strain evidence="3">JCM 17927</strain>
    </source>
</reference>
<gene>
    <name evidence="2" type="ORF">GCM10023189_19280</name>
</gene>
<evidence type="ECO:0008006" key="4">
    <source>
        <dbReference type="Google" id="ProtNLM"/>
    </source>
</evidence>
<dbReference type="Proteomes" id="UP001501175">
    <property type="component" value="Unassembled WGS sequence"/>
</dbReference>
<dbReference type="Pfam" id="PF24686">
    <property type="entry name" value="FLQE3_permease"/>
    <property type="match status" value="1"/>
</dbReference>